<sequence length="401" mass="45707">MQVTGAGPEIENDDAQDEANALADEEGLEVEVDRNEEIEVPFDPTKIDIIVKPMSLSALQDRLENRELDLTPDFQRQANLWNAKRKARLIESVLLRIPLPSFYFSEDAEGVYSVVDGLQRLCAIFHFQNVELLKSATGAWLTPLKLEGLQYLKEMEGQSFADIDRKFQRRISELEITANIIRANTPPAVKFNVFARLNQGGMPLNAQEIRNAIFPGEWRNQLRALAESRDFLKVTENKIRTERQQDTELVLRFIALWQLRPPFARPSNQTLDEFLNHVVQESLLRWTEKQWSEAAYTFKRSLHAAAAVFGRHAFRKSYGHYYRKPINRGLFEAQLLVLSEMKDATVTVLQDRKDLVSSAFEAAMTEDSDFTRALSYATGSAEASAVRISTLRSLLLGILDD</sequence>
<evidence type="ECO:0000259" key="1">
    <source>
        <dbReference type="Pfam" id="PF03235"/>
    </source>
</evidence>
<dbReference type="Proteomes" id="UP001429354">
    <property type="component" value="Unassembled WGS sequence"/>
</dbReference>
<accession>A0ABX0AFK9</accession>
<dbReference type="RefSeq" id="WP_162349598.1">
    <property type="nucleotide sequence ID" value="NZ_QOVG01000005.1"/>
</dbReference>
<name>A0ABX0AFK9_9GAMM</name>
<comment type="caution">
    <text evidence="2">The sequence shown here is derived from an EMBL/GenBank/DDBJ whole genome shotgun (WGS) entry which is preliminary data.</text>
</comment>
<dbReference type="PANTHER" id="PTHR39639:SF1">
    <property type="entry name" value="DUF262 DOMAIN-CONTAINING PROTEIN"/>
    <property type="match status" value="1"/>
</dbReference>
<dbReference type="Pfam" id="PF03235">
    <property type="entry name" value="GmrSD_N"/>
    <property type="match status" value="1"/>
</dbReference>
<evidence type="ECO:0000313" key="3">
    <source>
        <dbReference type="Proteomes" id="UP001429354"/>
    </source>
</evidence>
<proteinExistence type="predicted"/>
<reference evidence="2 3" key="1">
    <citation type="submission" date="2018-07" db="EMBL/GenBank/DDBJ databases">
        <title>Whole genome Sequencing of Pseudoxanthomonas gei KCTC 32298 (T).</title>
        <authorList>
            <person name="Kumar S."/>
            <person name="Bansal K."/>
            <person name="Kaur A."/>
            <person name="Patil P."/>
            <person name="Sharma S."/>
            <person name="Patil P.B."/>
        </authorList>
    </citation>
    <scope>NUCLEOTIDE SEQUENCE [LARGE SCALE GENOMIC DNA]</scope>
    <source>
        <strain evidence="2 3">KCTC 32298</strain>
    </source>
</reference>
<dbReference type="EMBL" id="QOVG01000005">
    <property type="protein sequence ID" value="NDK39031.1"/>
    <property type="molecule type" value="Genomic_DNA"/>
</dbReference>
<gene>
    <name evidence="2" type="ORF">DT603_09280</name>
</gene>
<dbReference type="PANTHER" id="PTHR39639">
    <property type="entry name" value="CHROMOSOME 16, WHOLE GENOME SHOTGUN SEQUENCE"/>
    <property type="match status" value="1"/>
</dbReference>
<keyword evidence="3" id="KW-1185">Reference proteome</keyword>
<protein>
    <submittedName>
        <fullName evidence="2">DUF262 domain-containing protein</fullName>
    </submittedName>
</protein>
<feature type="domain" description="GmrSD restriction endonucleases N-terminal" evidence="1">
    <location>
        <begin position="64"/>
        <end position="214"/>
    </location>
</feature>
<evidence type="ECO:0000313" key="2">
    <source>
        <dbReference type="EMBL" id="NDK39031.1"/>
    </source>
</evidence>
<organism evidence="2 3">
    <name type="scientific">Pseudoxanthomonas gei</name>
    <dbReference type="NCBI Taxonomy" id="1383030"/>
    <lineage>
        <taxon>Bacteria</taxon>
        <taxon>Pseudomonadati</taxon>
        <taxon>Pseudomonadota</taxon>
        <taxon>Gammaproteobacteria</taxon>
        <taxon>Lysobacterales</taxon>
        <taxon>Lysobacteraceae</taxon>
        <taxon>Pseudoxanthomonas</taxon>
    </lineage>
</organism>
<dbReference type="InterPro" id="IPR004919">
    <property type="entry name" value="GmrSD_N"/>
</dbReference>